<dbReference type="PROSITE" id="PS00059">
    <property type="entry name" value="ADH_ZINC"/>
    <property type="match status" value="1"/>
</dbReference>
<keyword evidence="2 4" id="KW-0862">Zinc</keyword>
<evidence type="ECO:0000313" key="7">
    <source>
        <dbReference type="Proteomes" id="UP000734271"/>
    </source>
</evidence>
<comment type="cofactor">
    <cofactor evidence="4">
        <name>Zn(2+)</name>
        <dbReference type="ChEBI" id="CHEBI:29105"/>
    </cofactor>
</comment>
<dbReference type="InterPro" id="IPR011032">
    <property type="entry name" value="GroES-like_sf"/>
</dbReference>
<feature type="domain" description="Enoyl reductase (ER)" evidence="5">
    <location>
        <begin position="9"/>
        <end position="335"/>
    </location>
</feature>
<dbReference type="PANTHER" id="PTHR43401">
    <property type="entry name" value="L-THREONINE 3-DEHYDROGENASE"/>
    <property type="match status" value="1"/>
</dbReference>
<keyword evidence="3" id="KW-0560">Oxidoreductase</keyword>
<comment type="caution">
    <text evidence="6">The sequence shown here is derived from an EMBL/GenBank/DDBJ whole genome shotgun (WGS) entry which is preliminary data.</text>
</comment>
<name>A0ABS7SXC0_9FIRM</name>
<sequence length="338" mass="37707">MKAIRVFEKNDIRMVDVEKPTINSDDDVLIKVRAFGICGSDVAIYKGNNPFVTYPRIIGHEVAGEVHEIGKNVKDLSLGDRVVLEPIEYCGECYACRHGRHNVCEELKVYGVHIDGGFCEYMVVDKSKLHKVDSSIPFESAVVAEPFTIAEECTDRAQLLEDDLVLVTGAGPIGLLVINIAKDKGAKVIVSETNKYRLEIAKEFGADYLVDPNNDNLSDRIKEISSEGANVYIDTTGINSVIREGLRNLSAASRFVPLAFGNEDIAINYASLNKKEMDILGSRLQNNKFPKVVSYIKEKRNLIDKFVTHVYKAEDYQKAFDEFSSNDTKAIKIVLTFN</sequence>
<dbReference type="InterPro" id="IPR013154">
    <property type="entry name" value="ADH-like_N"/>
</dbReference>
<dbReference type="InterPro" id="IPR036291">
    <property type="entry name" value="NAD(P)-bd_dom_sf"/>
</dbReference>
<organism evidence="6 7">
    <name type="scientific">Anaerococcus murdochii</name>
    <dbReference type="NCBI Taxonomy" id="411577"/>
    <lineage>
        <taxon>Bacteria</taxon>
        <taxon>Bacillati</taxon>
        <taxon>Bacillota</taxon>
        <taxon>Tissierellia</taxon>
        <taxon>Tissierellales</taxon>
        <taxon>Peptoniphilaceae</taxon>
        <taxon>Anaerococcus</taxon>
    </lineage>
</organism>
<evidence type="ECO:0000259" key="5">
    <source>
        <dbReference type="SMART" id="SM00829"/>
    </source>
</evidence>
<dbReference type="InterPro" id="IPR050129">
    <property type="entry name" value="Zn_alcohol_dh"/>
</dbReference>
<proteinExistence type="inferred from homology"/>
<protein>
    <submittedName>
        <fullName evidence="6">Zinc-binding alcohol dehydrogenase family protein</fullName>
    </submittedName>
</protein>
<dbReference type="PANTHER" id="PTHR43401:SF2">
    <property type="entry name" value="L-THREONINE 3-DEHYDROGENASE"/>
    <property type="match status" value="1"/>
</dbReference>
<keyword evidence="1 4" id="KW-0479">Metal-binding</keyword>
<dbReference type="SUPFAM" id="SSF50129">
    <property type="entry name" value="GroES-like"/>
    <property type="match status" value="1"/>
</dbReference>
<accession>A0ABS7SXC0</accession>
<dbReference type="InterPro" id="IPR002328">
    <property type="entry name" value="ADH_Zn_CS"/>
</dbReference>
<dbReference type="SMART" id="SM00829">
    <property type="entry name" value="PKS_ER"/>
    <property type="match status" value="1"/>
</dbReference>
<dbReference type="Pfam" id="PF08240">
    <property type="entry name" value="ADH_N"/>
    <property type="match status" value="1"/>
</dbReference>
<dbReference type="RefSeq" id="WP_223418063.1">
    <property type="nucleotide sequence ID" value="NZ_JAIPME010000002.1"/>
</dbReference>
<comment type="similarity">
    <text evidence="4">Belongs to the zinc-containing alcohol dehydrogenase family.</text>
</comment>
<evidence type="ECO:0000256" key="3">
    <source>
        <dbReference type="ARBA" id="ARBA00023002"/>
    </source>
</evidence>
<gene>
    <name evidence="6" type="ORF">K8P03_02480</name>
</gene>
<dbReference type="SUPFAM" id="SSF51735">
    <property type="entry name" value="NAD(P)-binding Rossmann-fold domains"/>
    <property type="match status" value="1"/>
</dbReference>
<dbReference type="EMBL" id="JAIPME010000002">
    <property type="protein sequence ID" value="MBZ2386167.1"/>
    <property type="molecule type" value="Genomic_DNA"/>
</dbReference>
<evidence type="ECO:0000256" key="2">
    <source>
        <dbReference type="ARBA" id="ARBA00022833"/>
    </source>
</evidence>
<dbReference type="Gene3D" id="3.40.50.720">
    <property type="entry name" value="NAD(P)-binding Rossmann-like Domain"/>
    <property type="match status" value="1"/>
</dbReference>
<reference evidence="6 7" key="1">
    <citation type="submission" date="2021-08" db="EMBL/GenBank/DDBJ databases">
        <title>FDA dAtabase for Regulatory Grade micrObial Sequences (FDA-ARGOS): Supporting development and validation of Infectious Disease Dx tests.</title>
        <authorList>
            <person name="Sproer C."/>
            <person name="Gronow S."/>
            <person name="Severitt S."/>
            <person name="Schroder I."/>
            <person name="Tallon L."/>
            <person name="Sadzewicz L."/>
            <person name="Zhao X."/>
            <person name="Boylan J."/>
            <person name="Ott S."/>
            <person name="Bowen H."/>
            <person name="Vavikolanu K."/>
            <person name="Hazen T."/>
            <person name="Aluvathingal J."/>
            <person name="Nadendla S."/>
            <person name="Lowell S."/>
            <person name="Myers T."/>
            <person name="Yan Y."/>
            <person name="Sichtig H."/>
        </authorList>
    </citation>
    <scope>NUCLEOTIDE SEQUENCE [LARGE SCALE GENOMIC DNA]</scope>
    <source>
        <strain evidence="6 7">FDAARGOS_1460</strain>
    </source>
</reference>
<dbReference type="Pfam" id="PF00107">
    <property type="entry name" value="ADH_zinc_N"/>
    <property type="match status" value="1"/>
</dbReference>
<evidence type="ECO:0000313" key="6">
    <source>
        <dbReference type="EMBL" id="MBZ2386167.1"/>
    </source>
</evidence>
<dbReference type="InterPro" id="IPR013149">
    <property type="entry name" value="ADH-like_C"/>
</dbReference>
<dbReference type="InterPro" id="IPR020843">
    <property type="entry name" value="ER"/>
</dbReference>
<dbReference type="Proteomes" id="UP000734271">
    <property type="component" value="Unassembled WGS sequence"/>
</dbReference>
<evidence type="ECO:0000256" key="4">
    <source>
        <dbReference type="RuleBase" id="RU361277"/>
    </source>
</evidence>
<keyword evidence="7" id="KW-1185">Reference proteome</keyword>
<dbReference type="CDD" id="cd08261">
    <property type="entry name" value="Zn_ADH7"/>
    <property type="match status" value="1"/>
</dbReference>
<dbReference type="Gene3D" id="3.90.180.10">
    <property type="entry name" value="Medium-chain alcohol dehydrogenases, catalytic domain"/>
    <property type="match status" value="1"/>
</dbReference>
<evidence type="ECO:0000256" key="1">
    <source>
        <dbReference type="ARBA" id="ARBA00022723"/>
    </source>
</evidence>